<proteinExistence type="predicted"/>
<dbReference type="AlphaFoldDB" id="A0A5J4RUB0"/>
<evidence type="ECO:0000256" key="1">
    <source>
        <dbReference type="SAM" id="MobiDB-lite"/>
    </source>
</evidence>
<feature type="region of interest" description="Disordered" evidence="1">
    <location>
        <begin position="1"/>
        <end position="38"/>
    </location>
</feature>
<comment type="caution">
    <text evidence="2">The sequence shown here is derived from an EMBL/GenBank/DDBJ whole genome shotgun (WGS) entry which is preliminary data.</text>
</comment>
<reference evidence="2" key="1">
    <citation type="submission" date="2019-03" db="EMBL/GenBank/DDBJ databases">
        <title>Single cell metagenomics reveals metabolic interactions within the superorganism composed of flagellate Streblomastix strix and complex community of Bacteroidetes bacteria on its surface.</title>
        <authorList>
            <person name="Treitli S.C."/>
            <person name="Kolisko M."/>
            <person name="Husnik F."/>
            <person name="Keeling P."/>
            <person name="Hampl V."/>
        </authorList>
    </citation>
    <scope>NUCLEOTIDE SEQUENCE</scope>
    <source>
        <strain evidence="2">STM</strain>
    </source>
</reference>
<accession>A0A5J4RUB0</accession>
<feature type="compositionally biased region" description="Low complexity" evidence="1">
    <location>
        <begin position="13"/>
        <end position="25"/>
    </location>
</feature>
<evidence type="ECO:0000313" key="2">
    <source>
        <dbReference type="EMBL" id="KAA6337577.1"/>
    </source>
</evidence>
<name>A0A5J4RUB0_9ZZZZ</name>
<gene>
    <name evidence="2" type="ORF">EZS27_014342</name>
</gene>
<sequence>MAKSNSKAFGGKSNNNGSRSNSSNSPKQSDAMQIIIKY</sequence>
<protein>
    <submittedName>
        <fullName evidence="2">Uncharacterized protein</fullName>
    </submittedName>
</protein>
<organism evidence="2">
    <name type="scientific">termite gut metagenome</name>
    <dbReference type="NCBI Taxonomy" id="433724"/>
    <lineage>
        <taxon>unclassified sequences</taxon>
        <taxon>metagenomes</taxon>
        <taxon>organismal metagenomes</taxon>
    </lineage>
</organism>
<dbReference type="EMBL" id="SNRY01000687">
    <property type="protein sequence ID" value="KAA6337577.1"/>
    <property type="molecule type" value="Genomic_DNA"/>
</dbReference>